<evidence type="ECO:0000256" key="5">
    <source>
        <dbReference type="ARBA" id="ARBA00022989"/>
    </source>
</evidence>
<feature type="transmembrane region" description="Helical" evidence="12">
    <location>
        <begin position="275"/>
        <end position="296"/>
    </location>
</feature>
<proteinExistence type="predicted"/>
<feature type="transmembrane region" description="Helical" evidence="12">
    <location>
        <begin position="302"/>
        <end position="323"/>
    </location>
</feature>
<evidence type="ECO:0000256" key="10">
    <source>
        <dbReference type="ARBA" id="ARBA00023157"/>
    </source>
</evidence>
<reference evidence="13 14" key="1">
    <citation type="submission" date="2014-07" db="EMBL/GenBank/DDBJ databases">
        <title>Unique and conserved regions in Vibrio harveyi and related species in comparison with the shrimp pathogen Vibrio harveyi CAIM 1792.</title>
        <authorList>
            <person name="Espinoza-Valles I."/>
            <person name="Vora G."/>
            <person name="Leekitcharoenphon P."/>
            <person name="Ussery D."/>
            <person name="Hoj L."/>
            <person name="Gomez-Gil B."/>
        </authorList>
    </citation>
    <scope>NUCLEOTIDE SEQUENCE [LARGE SCALE GENOMIC DNA]</scope>
    <source>
        <strain evidence="14">CAIM 1854 / LMG 25443</strain>
    </source>
</reference>
<keyword evidence="4" id="KW-0479">Metal-binding</keyword>
<keyword evidence="6" id="KW-0560">Oxidoreductase</keyword>
<dbReference type="GO" id="GO:0016020">
    <property type="term" value="C:membrane"/>
    <property type="evidence" value="ECO:0007669"/>
    <property type="project" value="UniProtKB-SubCell"/>
</dbReference>
<evidence type="ECO:0000256" key="12">
    <source>
        <dbReference type="SAM" id="Phobius"/>
    </source>
</evidence>
<dbReference type="AlphaFoldDB" id="A0A0C1Z667"/>
<dbReference type="InterPro" id="IPR003780">
    <property type="entry name" value="COX15/CtaA_fam"/>
</dbReference>
<dbReference type="RefSeq" id="WP_020194809.1">
    <property type="nucleotide sequence ID" value="NZ_BAOH01000007.1"/>
</dbReference>
<comment type="caution">
    <text evidence="13">The sequence shown here is derived from an EMBL/GenBank/DDBJ whole genome shotgun (WGS) entry which is preliminary data.</text>
</comment>
<sequence length="339" mass="37459">MALKRLVKFSLCLTLVVIMLGAYTRLADAGLGCPDWPGCYGQLLVPQTDAEVSRANALFPERAVEQGKAWLEMIHRYFAGTLGLVILMMAIVAVRAERVDATIPILLCVLVIGQAALGMWTVTLKLMPVIVMLHLLGGFTLLALQAVFYCQIKSQNSLYFSPSSKNVRTFSLIAFGVVLTQVLLGGWTSSNYAALMCTALPICEGNWTSYLSWKEAFSFWQTGFDNYEFGVLDYPARMTIHVSHRIGAIITACVVLVYCVLLLKQDSHHSQRLGVWIGLALVCQILLGVSNVVFQLPIYVAVAHNLGAAVMLSLICVSQFYLWQGKARWSHQAKGVRYE</sequence>
<comment type="subcellular location">
    <subcellularLocation>
        <location evidence="1">Membrane</location>
        <topology evidence="1">Multi-pass membrane protein</topology>
    </subcellularLocation>
</comment>
<evidence type="ECO:0000313" key="14">
    <source>
        <dbReference type="Proteomes" id="UP000031586"/>
    </source>
</evidence>
<evidence type="ECO:0000256" key="11">
    <source>
        <dbReference type="ARBA" id="ARBA00023444"/>
    </source>
</evidence>
<evidence type="ECO:0000256" key="8">
    <source>
        <dbReference type="ARBA" id="ARBA00023133"/>
    </source>
</evidence>
<keyword evidence="7" id="KW-0408">Iron</keyword>
<protein>
    <submittedName>
        <fullName evidence="13">Cytochrome B561</fullName>
    </submittedName>
</protein>
<evidence type="ECO:0000313" key="13">
    <source>
        <dbReference type="EMBL" id="KIF52480.1"/>
    </source>
</evidence>
<keyword evidence="5 12" id="KW-1133">Transmembrane helix</keyword>
<evidence type="ECO:0000256" key="6">
    <source>
        <dbReference type="ARBA" id="ARBA00023002"/>
    </source>
</evidence>
<feature type="transmembrane region" description="Helical" evidence="12">
    <location>
        <begin position="126"/>
        <end position="149"/>
    </location>
</feature>
<keyword evidence="9 12" id="KW-0472">Membrane</keyword>
<keyword evidence="8" id="KW-0350">Heme biosynthesis</keyword>
<dbReference type="GO" id="GO:0046872">
    <property type="term" value="F:metal ion binding"/>
    <property type="evidence" value="ECO:0007669"/>
    <property type="project" value="UniProtKB-KW"/>
</dbReference>
<dbReference type="Proteomes" id="UP000031586">
    <property type="component" value="Unassembled WGS sequence"/>
</dbReference>
<keyword evidence="2" id="KW-1003">Cell membrane</keyword>
<dbReference type="Pfam" id="PF02628">
    <property type="entry name" value="COX15-CtaA"/>
    <property type="match status" value="1"/>
</dbReference>
<evidence type="ECO:0000256" key="3">
    <source>
        <dbReference type="ARBA" id="ARBA00022692"/>
    </source>
</evidence>
<dbReference type="PANTHER" id="PTHR35457:SF1">
    <property type="entry name" value="HEME A SYNTHASE"/>
    <property type="match status" value="1"/>
</dbReference>
<feature type="transmembrane region" description="Helical" evidence="12">
    <location>
        <begin position="242"/>
        <end position="263"/>
    </location>
</feature>
<dbReference type="PANTHER" id="PTHR35457">
    <property type="entry name" value="HEME A SYNTHASE"/>
    <property type="match status" value="1"/>
</dbReference>
<keyword evidence="10" id="KW-1015">Disulfide bond</keyword>
<feature type="transmembrane region" description="Helical" evidence="12">
    <location>
        <begin position="74"/>
        <end position="94"/>
    </location>
</feature>
<dbReference type="EMBL" id="JPRD01000023">
    <property type="protein sequence ID" value="KIF52480.1"/>
    <property type="molecule type" value="Genomic_DNA"/>
</dbReference>
<evidence type="ECO:0000256" key="2">
    <source>
        <dbReference type="ARBA" id="ARBA00022475"/>
    </source>
</evidence>
<feature type="transmembrane region" description="Helical" evidence="12">
    <location>
        <begin position="170"/>
        <end position="188"/>
    </location>
</feature>
<evidence type="ECO:0000256" key="7">
    <source>
        <dbReference type="ARBA" id="ARBA00023004"/>
    </source>
</evidence>
<dbReference type="GO" id="GO:0006784">
    <property type="term" value="P:heme A biosynthetic process"/>
    <property type="evidence" value="ECO:0007669"/>
    <property type="project" value="InterPro"/>
</dbReference>
<evidence type="ECO:0000256" key="9">
    <source>
        <dbReference type="ARBA" id="ARBA00023136"/>
    </source>
</evidence>
<organism evidence="13 14">
    <name type="scientific">Vibrio owensii CAIM 1854 = LMG 25443</name>
    <dbReference type="NCBI Taxonomy" id="1229493"/>
    <lineage>
        <taxon>Bacteria</taxon>
        <taxon>Pseudomonadati</taxon>
        <taxon>Pseudomonadota</taxon>
        <taxon>Gammaproteobacteria</taxon>
        <taxon>Vibrionales</taxon>
        <taxon>Vibrionaceae</taxon>
        <taxon>Vibrio</taxon>
    </lineage>
</organism>
<comment type="pathway">
    <text evidence="11">Porphyrin-containing compound metabolism.</text>
</comment>
<evidence type="ECO:0000256" key="1">
    <source>
        <dbReference type="ARBA" id="ARBA00004141"/>
    </source>
</evidence>
<accession>A0A0C1Z667</accession>
<gene>
    <name evidence="13" type="ORF">H735_15175</name>
</gene>
<feature type="transmembrane region" description="Helical" evidence="12">
    <location>
        <begin position="101"/>
        <end position="120"/>
    </location>
</feature>
<evidence type="ECO:0000256" key="4">
    <source>
        <dbReference type="ARBA" id="ARBA00022723"/>
    </source>
</evidence>
<keyword evidence="3 12" id="KW-0812">Transmembrane</keyword>
<name>A0A0C1Z667_9VIBR</name>
<dbReference type="InterPro" id="IPR050450">
    <property type="entry name" value="COX15/CtaA_HemeA_synthase"/>
</dbReference>
<dbReference type="GO" id="GO:0016491">
    <property type="term" value="F:oxidoreductase activity"/>
    <property type="evidence" value="ECO:0007669"/>
    <property type="project" value="UniProtKB-KW"/>
</dbReference>
<dbReference type="PATRIC" id="fig|1229493.5.peg.2180"/>